<gene>
    <name evidence="1" type="ORF">D7294_18155</name>
</gene>
<dbReference type="RefSeq" id="WP_120681020.1">
    <property type="nucleotide sequence ID" value="NZ_RBAL01000010.1"/>
</dbReference>
<reference evidence="1 2" key="1">
    <citation type="journal article" date="2014" name="Int. J. Syst. Evol. Microbiol.">
        <title>Streptomyces hoynatensis sp. nov., isolated from deep marine sediment.</title>
        <authorList>
            <person name="Veyisoglu A."/>
            <person name="Sahin N."/>
        </authorList>
    </citation>
    <scope>NUCLEOTIDE SEQUENCE [LARGE SCALE GENOMIC DNA]</scope>
    <source>
        <strain evidence="1 2">KCTC 29097</strain>
    </source>
</reference>
<dbReference type="AlphaFoldDB" id="A0A3A9YX51"/>
<dbReference type="InterPro" id="IPR023393">
    <property type="entry name" value="START-like_dom_sf"/>
</dbReference>
<dbReference type="InterPro" id="IPR019587">
    <property type="entry name" value="Polyketide_cyclase/dehydratase"/>
</dbReference>
<dbReference type="OrthoDB" id="7838135at2"/>
<dbReference type="EMBL" id="RBAL01000010">
    <property type="protein sequence ID" value="RKN40379.1"/>
    <property type="molecule type" value="Genomic_DNA"/>
</dbReference>
<organism evidence="1 2">
    <name type="scientific">Streptomyces hoynatensis</name>
    <dbReference type="NCBI Taxonomy" id="1141874"/>
    <lineage>
        <taxon>Bacteria</taxon>
        <taxon>Bacillati</taxon>
        <taxon>Actinomycetota</taxon>
        <taxon>Actinomycetes</taxon>
        <taxon>Kitasatosporales</taxon>
        <taxon>Streptomycetaceae</taxon>
        <taxon>Streptomyces</taxon>
    </lineage>
</organism>
<evidence type="ECO:0000313" key="1">
    <source>
        <dbReference type="EMBL" id="RKN40379.1"/>
    </source>
</evidence>
<dbReference type="Pfam" id="PF10604">
    <property type="entry name" value="Polyketide_cyc2"/>
    <property type="match status" value="1"/>
</dbReference>
<dbReference type="Gene3D" id="3.30.530.20">
    <property type="match status" value="1"/>
</dbReference>
<proteinExistence type="predicted"/>
<evidence type="ECO:0000313" key="2">
    <source>
        <dbReference type="Proteomes" id="UP000272474"/>
    </source>
</evidence>
<sequence>MIEATHEFRLPVSPEEAFRWLSDPARDPEWQSACQETRLLNGPARPGCHYEIVFQMVGRRLAFSVEITDFEPGRHSRFAVLDGPFRYVGSYRYAEQEPGTTQVRWTFDVDPGDYFGIMPKSLLKKVLVTQVKKDSRALAERLAQASPTQP</sequence>
<accession>A0A3A9YX51</accession>
<dbReference type="Proteomes" id="UP000272474">
    <property type="component" value="Unassembled WGS sequence"/>
</dbReference>
<dbReference type="SUPFAM" id="SSF55961">
    <property type="entry name" value="Bet v1-like"/>
    <property type="match status" value="1"/>
</dbReference>
<name>A0A3A9YX51_9ACTN</name>
<protein>
    <submittedName>
        <fullName evidence="1">RND transporter</fullName>
    </submittedName>
</protein>
<keyword evidence="2" id="KW-1185">Reference proteome</keyword>
<comment type="caution">
    <text evidence="1">The sequence shown here is derived from an EMBL/GenBank/DDBJ whole genome shotgun (WGS) entry which is preliminary data.</text>
</comment>